<accession>X1TG12</accession>
<evidence type="ECO:0000313" key="1">
    <source>
        <dbReference type="EMBL" id="GAI86510.1"/>
    </source>
</evidence>
<name>X1TG12_9ZZZZ</name>
<sequence>LVDDSGKKKTLCCNERYYTPSEITWLLKSLHFKVIDIYGCDTGDFSRAKPLTANDFEMLVIAQK</sequence>
<gene>
    <name evidence="1" type="ORF">S12H4_15225</name>
</gene>
<dbReference type="AlphaFoldDB" id="X1TG12"/>
<comment type="caution">
    <text evidence="1">The sequence shown here is derived from an EMBL/GenBank/DDBJ whole genome shotgun (WGS) entry which is preliminary data.</text>
</comment>
<protein>
    <recommendedName>
        <fullName evidence="2">Methyltransferase type 11 domain-containing protein</fullName>
    </recommendedName>
</protein>
<reference evidence="1" key="1">
    <citation type="journal article" date="2014" name="Front. Microbiol.">
        <title>High frequency of phylogenetically diverse reductive dehalogenase-homologous genes in deep subseafloor sedimentary metagenomes.</title>
        <authorList>
            <person name="Kawai M."/>
            <person name="Futagami T."/>
            <person name="Toyoda A."/>
            <person name="Takaki Y."/>
            <person name="Nishi S."/>
            <person name="Hori S."/>
            <person name="Arai W."/>
            <person name="Tsubouchi T."/>
            <person name="Morono Y."/>
            <person name="Uchiyama I."/>
            <person name="Ito T."/>
            <person name="Fujiyama A."/>
            <person name="Inagaki F."/>
            <person name="Takami H."/>
        </authorList>
    </citation>
    <scope>NUCLEOTIDE SEQUENCE</scope>
    <source>
        <strain evidence="1">Expedition CK06-06</strain>
    </source>
</reference>
<feature type="non-terminal residue" evidence="1">
    <location>
        <position position="1"/>
    </location>
</feature>
<evidence type="ECO:0008006" key="2">
    <source>
        <dbReference type="Google" id="ProtNLM"/>
    </source>
</evidence>
<organism evidence="1">
    <name type="scientific">marine sediment metagenome</name>
    <dbReference type="NCBI Taxonomy" id="412755"/>
    <lineage>
        <taxon>unclassified sequences</taxon>
        <taxon>metagenomes</taxon>
        <taxon>ecological metagenomes</taxon>
    </lineage>
</organism>
<dbReference type="EMBL" id="BARW01007300">
    <property type="protein sequence ID" value="GAI86510.1"/>
    <property type="molecule type" value="Genomic_DNA"/>
</dbReference>
<proteinExistence type="predicted"/>